<keyword evidence="4 11" id="KW-0812">Transmembrane</keyword>
<comment type="similarity">
    <text evidence="2 11">Belongs to the BCAP29/BCAP31 family.</text>
</comment>
<dbReference type="InterPro" id="IPR008417">
    <property type="entry name" value="BAP29/BAP31"/>
</dbReference>
<sequence>MSSLWVLVAGGLYAEVAVITILLLPFIPSRVWNRIFKSNFIAWLSSYASFYFNSCVVGLCLTVFEAWRQVRYKNEMYHEYKSDPSNFKAGTEALYLMKLFRAQRNLYISGFALFLWFVFNRLVRLIADHARVTAAGEASLAQAKSASEAARRLMSDAAAQRSGDASNQDSSALRTELDALKAKLETELTARKSAENKLEAIKRQAEQTAKEYDRVSAECQQLQRELTALTGEGASKKKD</sequence>
<evidence type="ECO:0000256" key="7">
    <source>
        <dbReference type="ARBA" id="ARBA00022927"/>
    </source>
</evidence>
<keyword evidence="3 11" id="KW-0813">Transport</keyword>
<dbReference type="GO" id="GO:0070973">
    <property type="term" value="P:protein localization to endoplasmic reticulum exit site"/>
    <property type="evidence" value="ECO:0007669"/>
    <property type="project" value="UniProtKB-UniRule"/>
</dbReference>
<dbReference type="InterPro" id="IPR040463">
    <property type="entry name" value="BAP29/BAP31_N"/>
</dbReference>
<feature type="domain" description="Bap31/Bap29 cytoplasmic coiled-coil" evidence="14">
    <location>
        <begin position="182"/>
        <end position="239"/>
    </location>
</feature>
<accession>A0A564YB44</accession>
<dbReference type="GO" id="GO:0005789">
    <property type="term" value="C:endoplasmic reticulum membrane"/>
    <property type="evidence" value="ECO:0007669"/>
    <property type="project" value="UniProtKB-SubCell"/>
</dbReference>
<organism evidence="15 16">
    <name type="scientific">Hymenolepis diminuta</name>
    <name type="common">Rat tapeworm</name>
    <dbReference type="NCBI Taxonomy" id="6216"/>
    <lineage>
        <taxon>Eukaryota</taxon>
        <taxon>Metazoa</taxon>
        <taxon>Spiralia</taxon>
        <taxon>Lophotrochozoa</taxon>
        <taxon>Platyhelminthes</taxon>
        <taxon>Cestoda</taxon>
        <taxon>Eucestoda</taxon>
        <taxon>Cyclophyllidea</taxon>
        <taxon>Hymenolepididae</taxon>
        <taxon>Hymenolepis</taxon>
    </lineage>
</organism>
<comment type="subcellular location">
    <subcellularLocation>
        <location evidence="1 11">Endoplasmic reticulum membrane</location>
        <topology evidence="1 11">Multi-pass membrane protein</topology>
    </subcellularLocation>
</comment>
<feature type="transmembrane region" description="Helical" evidence="11">
    <location>
        <begin position="40"/>
        <end position="64"/>
    </location>
</feature>
<dbReference type="PANTHER" id="PTHR12701:SF20">
    <property type="entry name" value="ENDOPLASMIC RETICULUM TRANSMEMBRANE PROTEIN"/>
    <property type="match status" value="1"/>
</dbReference>
<keyword evidence="16" id="KW-1185">Reference proteome</keyword>
<evidence type="ECO:0000256" key="1">
    <source>
        <dbReference type="ARBA" id="ARBA00004477"/>
    </source>
</evidence>
<evidence type="ECO:0000256" key="3">
    <source>
        <dbReference type="ARBA" id="ARBA00022448"/>
    </source>
</evidence>
<dbReference type="AlphaFoldDB" id="A0A564YB44"/>
<proteinExistence type="inferred from homology"/>
<feature type="coiled-coil region" evidence="12">
    <location>
        <begin position="177"/>
        <end position="232"/>
    </location>
</feature>
<comment type="function">
    <text evidence="11">May play a role in anterograde transport of membrane proteins from the endoplasmic reticulum to the Golgi.</text>
</comment>
<evidence type="ECO:0000259" key="14">
    <source>
        <dbReference type="Pfam" id="PF18035"/>
    </source>
</evidence>
<keyword evidence="7 11" id="KW-0653">Protein transport</keyword>
<dbReference type="Pfam" id="PF18035">
    <property type="entry name" value="Bap31_Bap29_C"/>
    <property type="match status" value="1"/>
</dbReference>
<gene>
    <name evidence="15" type="ORF">WMSIL1_LOCUS4600</name>
</gene>
<keyword evidence="10 11" id="KW-0472">Membrane</keyword>
<evidence type="ECO:0000256" key="2">
    <source>
        <dbReference type="ARBA" id="ARBA00007956"/>
    </source>
</evidence>
<dbReference type="Proteomes" id="UP000321570">
    <property type="component" value="Unassembled WGS sequence"/>
</dbReference>
<keyword evidence="8 11" id="KW-1133">Transmembrane helix</keyword>
<evidence type="ECO:0000256" key="11">
    <source>
        <dbReference type="RuleBase" id="RU367026"/>
    </source>
</evidence>
<evidence type="ECO:0000256" key="9">
    <source>
        <dbReference type="ARBA" id="ARBA00023054"/>
    </source>
</evidence>
<evidence type="ECO:0000256" key="5">
    <source>
        <dbReference type="ARBA" id="ARBA00022824"/>
    </source>
</evidence>
<dbReference type="Gene3D" id="1.20.5.110">
    <property type="match status" value="1"/>
</dbReference>
<evidence type="ECO:0000313" key="15">
    <source>
        <dbReference type="EMBL" id="VUZ44495.1"/>
    </source>
</evidence>
<protein>
    <recommendedName>
        <fullName evidence="11">Endoplasmic reticulum transmembrane protein</fullName>
    </recommendedName>
</protein>
<feature type="transmembrane region" description="Helical" evidence="11">
    <location>
        <begin position="106"/>
        <end position="123"/>
    </location>
</feature>
<evidence type="ECO:0000256" key="8">
    <source>
        <dbReference type="ARBA" id="ARBA00022989"/>
    </source>
</evidence>
<dbReference type="GO" id="GO:0006888">
    <property type="term" value="P:endoplasmic reticulum to Golgi vesicle-mediated transport"/>
    <property type="evidence" value="ECO:0007669"/>
    <property type="project" value="UniProtKB-UniRule"/>
</dbReference>
<dbReference type="PANTHER" id="PTHR12701">
    <property type="entry name" value="BCR-ASSOCIATED PROTEIN, BAP"/>
    <property type="match status" value="1"/>
</dbReference>
<keyword evidence="6 11" id="KW-0931">ER-Golgi transport</keyword>
<keyword evidence="5 11" id="KW-0256">Endoplasmic reticulum</keyword>
<dbReference type="GO" id="GO:0006886">
    <property type="term" value="P:intracellular protein transport"/>
    <property type="evidence" value="ECO:0007669"/>
    <property type="project" value="UniProtKB-UniRule"/>
</dbReference>
<feature type="domain" description="BAP29/BAP31 transmembrane" evidence="13">
    <location>
        <begin position="1"/>
        <end position="137"/>
    </location>
</feature>
<dbReference type="EMBL" id="CABIJS010000123">
    <property type="protein sequence ID" value="VUZ44495.1"/>
    <property type="molecule type" value="Genomic_DNA"/>
</dbReference>
<evidence type="ECO:0000256" key="6">
    <source>
        <dbReference type="ARBA" id="ARBA00022892"/>
    </source>
</evidence>
<evidence type="ECO:0000256" key="12">
    <source>
        <dbReference type="SAM" id="Coils"/>
    </source>
</evidence>
<evidence type="ECO:0000256" key="4">
    <source>
        <dbReference type="ARBA" id="ARBA00022692"/>
    </source>
</evidence>
<keyword evidence="9 12" id="KW-0175">Coiled coil</keyword>
<evidence type="ECO:0000259" key="13">
    <source>
        <dbReference type="Pfam" id="PF05529"/>
    </source>
</evidence>
<feature type="transmembrane region" description="Helical" evidence="11">
    <location>
        <begin position="6"/>
        <end position="28"/>
    </location>
</feature>
<dbReference type="Pfam" id="PF05529">
    <property type="entry name" value="Bap31"/>
    <property type="match status" value="1"/>
</dbReference>
<name>A0A564YB44_HYMDI</name>
<reference evidence="15 16" key="1">
    <citation type="submission" date="2019-07" db="EMBL/GenBank/DDBJ databases">
        <authorList>
            <person name="Jastrzebski P J."/>
            <person name="Paukszto L."/>
            <person name="Jastrzebski P J."/>
        </authorList>
    </citation>
    <scope>NUCLEOTIDE SEQUENCE [LARGE SCALE GENOMIC DNA]</scope>
    <source>
        <strain evidence="15 16">WMS-il1</strain>
    </source>
</reference>
<dbReference type="InterPro" id="IPR041672">
    <property type="entry name" value="Bap31/Bap29_C"/>
</dbReference>
<evidence type="ECO:0000256" key="10">
    <source>
        <dbReference type="ARBA" id="ARBA00023136"/>
    </source>
</evidence>
<evidence type="ECO:0000313" key="16">
    <source>
        <dbReference type="Proteomes" id="UP000321570"/>
    </source>
</evidence>